<dbReference type="InterPro" id="IPR043128">
    <property type="entry name" value="Rev_trsase/Diguanyl_cyclase"/>
</dbReference>
<feature type="domain" description="PAS" evidence="2">
    <location>
        <begin position="32"/>
        <end position="87"/>
    </location>
</feature>
<evidence type="ECO:0000259" key="2">
    <source>
        <dbReference type="PROSITE" id="PS50112"/>
    </source>
</evidence>
<dbReference type="InterPro" id="IPR035965">
    <property type="entry name" value="PAS-like_dom_sf"/>
</dbReference>
<proteinExistence type="predicted"/>
<dbReference type="NCBIfam" id="TIGR00254">
    <property type="entry name" value="GGDEF"/>
    <property type="match status" value="1"/>
</dbReference>
<protein>
    <submittedName>
        <fullName evidence="6">EAL domain-containing protein</fullName>
    </submittedName>
</protein>
<dbReference type="InterPro" id="IPR000014">
    <property type="entry name" value="PAS"/>
</dbReference>
<dbReference type="InterPro" id="IPR001633">
    <property type="entry name" value="EAL_dom"/>
</dbReference>
<reference evidence="6 7" key="1">
    <citation type="submission" date="2019-10" db="EMBL/GenBank/DDBJ databases">
        <title>Description of Paenibacillus terrestris sp. nov.</title>
        <authorList>
            <person name="Carlier A."/>
            <person name="Qi S."/>
        </authorList>
    </citation>
    <scope>NUCLEOTIDE SEQUENCE [LARGE SCALE GENOMIC DNA]</scope>
    <source>
        <strain evidence="6 7">LMG 31458</strain>
    </source>
</reference>
<dbReference type="SUPFAM" id="SSF55073">
    <property type="entry name" value="Nucleotide cyclase"/>
    <property type="match status" value="1"/>
</dbReference>
<evidence type="ECO:0000259" key="5">
    <source>
        <dbReference type="PROSITE" id="PS50887"/>
    </source>
</evidence>
<dbReference type="CDD" id="cd00130">
    <property type="entry name" value="PAS"/>
    <property type="match status" value="1"/>
</dbReference>
<dbReference type="SUPFAM" id="SSF141868">
    <property type="entry name" value="EAL domain-like"/>
    <property type="match status" value="1"/>
</dbReference>
<dbReference type="PROSITE" id="PS50112">
    <property type="entry name" value="PAS"/>
    <property type="match status" value="1"/>
</dbReference>
<dbReference type="NCBIfam" id="TIGR00229">
    <property type="entry name" value="sensory_box"/>
    <property type="match status" value="1"/>
</dbReference>
<organism evidence="6 7">
    <name type="scientific">Paenibacillus phytorum</name>
    <dbReference type="NCBI Taxonomy" id="2654977"/>
    <lineage>
        <taxon>Bacteria</taxon>
        <taxon>Bacillati</taxon>
        <taxon>Bacillota</taxon>
        <taxon>Bacilli</taxon>
        <taxon>Bacillales</taxon>
        <taxon>Paenibacillaceae</taxon>
        <taxon>Paenibacillus</taxon>
    </lineage>
</organism>
<dbReference type="PROSITE" id="PS50883">
    <property type="entry name" value="EAL"/>
    <property type="match status" value="1"/>
</dbReference>
<dbReference type="PROSITE" id="PS50113">
    <property type="entry name" value="PAC"/>
    <property type="match status" value="1"/>
</dbReference>
<dbReference type="SMART" id="SM00052">
    <property type="entry name" value="EAL"/>
    <property type="match status" value="1"/>
</dbReference>
<dbReference type="InterPro" id="IPR000700">
    <property type="entry name" value="PAS-assoc_C"/>
</dbReference>
<dbReference type="Pfam" id="PF00990">
    <property type="entry name" value="GGDEF"/>
    <property type="match status" value="1"/>
</dbReference>
<sequence>MHHTLTNSYPIYLILLMFIISIIALYISFTNKTALKASLLESAIDCIMMFNSSGRIIAFNPAAETLFGYQRKEALGLTLIDFLFEKDGQETTFLNLLFTVKDETIIGKRIELNAFRSDGSVFPAEITITSTPYKGKHVYTAYLRDLTEKKKSEEMIQQLAYFDLLTGLPNRNQFNQLFHDALNKAKQHNQSLALLFLDVNRFKLINDTLGHPLGDLVLQKFSALLSESLFAQSIVSRLSGDEFVILYPFGNRKSAAVQAEKIIQQLEAPFQIDGRNVFVSTSIGISLYPIDGEYPEVLLKNADHAMYQAKERGGNHYQFYEQEMSVIHSRRSACEQSLRTAIEHNELYLMYQPKCHIPTGKIIGVEALLRWDSHELGSVSPKEFIPIAEESGLIISIGKWVLQTACLQIKKWQDAGMEPVPIAVNISAGQLHQEDLVTMILEILHQNELEANYLELEITESVSLYNNLSCMEKLTALKNEGVKLSVDDFGTGYSSLSYLHKSPVDILKIDKSIVQDISSNISASSIIKAIMTMSHSLNLNVIAVGVETHEQLILLERFGCEHIQGYLFSVPLTAELFENSYVIPDANASPNAI</sequence>
<comment type="caution">
    <text evidence="6">The sequence shown here is derived from an EMBL/GenBank/DDBJ whole genome shotgun (WGS) entry which is preliminary data.</text>
</comment>
<dbReference type="CDD" id="cd01948">
    <property type="entry name" value="EAL"/>
    <property type="match status" value="1"/>
</dbReference>
<dbReference type="Gene3D" id="3.30.70.270">
    <property type="match status" value="1"/>
</dbReference>
<feature type="domain" description="PAC" evidence="3">
    <location>
        <begin position="108"/>
        <end position="158"/>
    </location>
</feature>
<dbReference type="Pfam" id="PF13426">
    <property type="entry name" value="PAS_9"/>
    <property type="match status" value="1"/>
</dbReference>
<feature type="transmembrane region" description="Helical" evidence="1">
    <location>
        <begin position="12"/>
        <end position="29"/>
    </location>
</feature>
<dbReference type="InterPro" id="IPR000160">
    <property type="entry name" value="GGDEF_dom"/>
</dbReference>
<dbReference type="Gene3D" id="3.30.450.20">
    <property type="entry name" value="PAS domain"/>
    <property type="match status" value="1"/>
</dbReference>
<feature type="domain" description="GGDEF" evidence="5">
    <location>
        <begin position="190"/>
        <end position="322"/>
    </location>
</feature>
<dbReference type="SMART" id="SM00091">
    <property type="entry name" value="PAS"/>
    <property type="match status" value="1"/>
</dbReference>
<dbReference type="EMBL" id="WHOA01000186">
    <property type="protein sequence ID" value="NOU74796.1"/>
    <property type="molecule type" value="Genomic_DNA"/>
</dbReference>
<keyword evidence="1" id="KW-1133">Transmembrane helix</keyword>
<keyword evidence="7" id="KW-1185">Reference proteome</keyword>
<keyword evidence="1" id="KW-0812">Transmembrane</keyword>
<dbReference type="SUPFAM" id="SSF55785">
    <property type="entry name" value="PYP-like sensor domain (PAS domain)"/>
    <property type="match status" value="1"/>
</dbReference>
<dbReference type="Proteomes" id="UP000616779">
    <property type="component" value="Unassembled WGS sequence"/>
</dbReference>
<dbReference type="InterPro" id="IPR052155">
    <property type="entry name" value="Biofilm_reg_signaling"/>
</dbReference>
<accession>A0ABX1Y3J2</accession>
<gene>
    <name evidence="6" type="ORF">GC098_26000</name>
</gene>
<evidence type="ECO:0000313" key="7">
    <source>
        <dbReference type="Proteomes" id="UP000616779"/>
    </source>
</evidence>
<dbReference type="Gene3D" id="3.20.20.450">
    <property type="entry name" value="EAL domain"/>
    <property type="match status" value="1"/>
</dbReference>
<feature type="domain" description="EAL" evidence="4">
    <location>
        <begin position="331"/>
        <end position="585"/>
    </location>
</feature>
<keyword evidence="1" id="KW-0472">Membrane</keyword>
<evidence type="ECO:0000313" key="6">
    <source>
        <dbReference type="EMBL" id="NOU74796.1"/>
    </source>
</evidence>
<dbReference type="CDD" id="cd01949">
    <property type="entry name" value="GGDEF"/>
    <property type="match status" value="1"/>
</dbReference>
<dbReference type="SMART" id="SM00267">
    <property type="entry name" value="GGDEF"/>
    <property type="match status" value="1"/>
</dbReference>
<dbReference type="Pfam" id="PF00563">
    <property type="entry name" value="EAL"/>
    <property type="match status" value="1"/>
</dbReference>
<evidence type="ECO:0000256" key="1">
    <source>
        <dbReference type="SAM" id="Phobius"/>
    </source>
</evidence>
<name>A0ABX1Y3J2_9BACL</name>
<dbReference type="PROSITE" id="PS50887">
    <property type="entry name" value="GGDEF"/>
    <property type="match status" value="1"/>
</dbReference>
<evidence type="ECO:0000259" key="4">
    <source>
        <dbReference type="PROSITE" id="PS50883"/>
    </source>
</evidence>
<dbReference type="InterPro" id="IPR029787">
    <property type="entry name" value="Nucleotide_cyclase"/>
</dbReference>
<evidence type="ECO:0000259" key="3">
    <source>
        <dbReference type="PROSITE" id="PS50113"/>
    </source>
</evidence>
<dbReference type="PANTHER" id="PTHR44757">
    <property type="entry name" value="DIGUANYLATE CYCLASE DGCP"/>
    <property type="match status" value="1"/>
</dbReference>
<dbReference type="PANTHER" id="PTHR44757:SF2">
    <property type="entry name" value="BIOFILM ARCHITECTURE MAINTENANCE PROTEIN MBAA"/>
    <property type="match status" value="1"/>
</dbReference>
<dbReference type="InterPro" id="IPR035919">
    <property type="entry name" value="EAL_sf"/>
</dbReference>